<feature type="binding site" evidence="8">
    <location>
        <position position="82"/>
    </location>
    <ligand>
        <name>GTP</name>
        <dbReference type="ChEBI" id="CHEBI:37565"/>
    </ligand>
</feature>
<dbReference type="AlphaFoldDB" id="A0A133V172"/>
<dbReference type="Pfam" id="PF12804">
    <property type="entry name" value="NTP_transf_3"/>
    <property type="match status" value="1"/>
</dbReference>
<dbReference type="GO" id="GO:0061603">
    <property type="term" value="F:molybdenum cofactor guanylyltransferase activity"/>
    <property type="evidence" value="ECO:0007669"/>
    <property type="project" value="UniProtKB-EC"/>
</dbReference>
<evidence type="ECO:0000313" key="10">
    <source>
        <dbReference type="EMBL" id="KXB00165.1"/>
    </source>
</evidence>
<keyword evidence="11" id="KW-1185">Reference proteome</keyword>
<evidence type="ECO:0000259" key="9">
    <source>
        <dbReference type="Pfam" id="PF12804"/>
    </source>
</evidence>
<comment type="function">
    <text evidence="8">Transfers a GMP moiety from GTP to Mo-molybdopterin (Mo-MPT) cofactor (Moco or molybdenum cofactor) to form Mo-molybdopterin guanine dinucleotide (Mo-MGD) cofactor.</text>
</comment>
<comment type="similarity">
    <text evidence="8">Belongs to the MobA family.</text>
</comment>
<evidence type="ECO:0000256" key="2">
    <source>
        <dbReference type="ARBA" id="ARBA00022679"/>
    </source>
</evidence>
<comment type="caution">
    <text evidence="10">The sequence shown here is derived from an EMBL/GenBank/DDBJ whole genome shotgun (WGS) entry which is preliminary data.</text>
</comment>
<dbReference type="PANTHER" id="PTHR19136">
    <property type="entry name" value="MOLYBDENUM COFACTOR GUANYLYLTRANSFERASE"/>
    <property type="match status" value="1"/>
</dbReference>
<evidence type="ECO:0000256" key="5">
    <source>
        <dbReference type="ARBA" id="ARBA00022842"/>
    </source>
</evidence>
<dbReference type="InterPro" id="IPR029044">
    <property type="entry name" value="Nucleotide-diphossugar_trans"/>
</dbReference>
<feature type="binding site" evidence="8">
    <location>
        <position position="112"/>
    </location>
    <ligand>
        <name>Mg(2+)</name>
        <dbReference type="ChEBI" id="CHEBI:18420"/>
    </ligand>
</feature>
<keyword evidence="7 8" id="KW-0501">Molybdenum cofactor biosynthesis</keyword>
<proteinExistence type="inferred from homology"/>
<keyword evidence="3 8" id="KW-0479">Metal-binding</keyword>
<dbReference type="InterPro" id="IPR025877">
    <property type="entry name" value="MobA-like_NTP_Trfase"/>
</dbReference>
<comment type="catalytic activity">
    <reaction evidence="8">
        <text>Mo-molybdopterin + GTP + H(+) = Mo-molybdopterin guanine dinucleotide + diphosphate</text>
        <dbReference type="Rhea" id="RHEA:34243"/>
        <dbReference type="ChEBI" id="CHEBI:15378"/>
        <dbReference type="ChEBI" id="CHEBI:33019"/>
        <dbReference type="ChEBI" id="CHEBI:37565"/>
        <dbReference type="ChEBI" id="CHEBI:71302"/>
        <dbReference type="ChEBI" id="CHEBI:71310"/>
        <dbReference type="EC" id="2.7.7.77"/>
    </reaction>
</comment>
<dbReference type="InterPro" id="IPR013482">
    <property type="entry name" value="Molybde_CF_guanTrfase"/>
</dbReference>
<organism evidence="10 11">
    <name type="scientific">candidate division MSBL1 archaeon SCGC-AAA261C02</name>
    <dbReference type="NCBI Taxonomy" id="1698272"/>
    <lineage>
        <taxon>Archaea</taxon>
        <taxon>Methanobacteriati</taxon>
        <taxon>Methanobacteriota</taxon>
        <taxon>candidate division MSBL1</taxon>
    </lineage>
</organism>
<dbReference type="GO" id="GO:0005737">
    <property type="term" value="C:cytoplasm"/>
    <property type="evidence" value="ECO:0007669"/>
    <property type="project" value="UniProtKB-SubCell"/>
</dbReference>
<protein>
    <recommendedName>
        <fullName evidence="8">Probable molybdenum cofactor guanylyltransferase</fullName>
        <shortName evidence="8">MoCo guanylyltransferase</shortName>
        <ecNumber evidence="8">2.7.7.77</ecNumber>
    </recommendedName>
    <alternativeName>
        <fullName evidence="8">GTP:molybdopterin guanylyltransferase</fullName>
    </alternativeName>
    <alternativeName>
        <fullName evidence="8">Mo-MPT guanylyltransferase</fullName>
    </alternativeName>
    <alternativeName>
        <fullName evidence="8">Molybdopterin guanylyltransferase</fullName>
    </alternativeName>
    <alternativeName>
        <fullName evidence="8">Molybdopterin-guanine dinucleotide synthase</fullName>
        <shortName evidence="8">MGD synthase</shortName>
    </alternativeName>
</protein>
<evidence type="ECO:0000256" key="1">
    <source>
        <dbReference type="ARBA" id="ARBA00022490"/>
    </source>
</evidence>
<feature type="binding site" evidence="8">
    <location>
        <position position="27"/>
    </location>
    <ligand>
        <name>GTP</name>
        <dbReference type="ChEBI" id="CHEBI:37565"/>
    </ligand>
</feature>
<dbReference type="GO" id="GO:0005525">
    <property type="term" value="F:GTP binding"/>
    <property type="evidence" value="ECO:0007669"/>
    <property type="project" value="UniProtKB-UniRule"/>
</dbReference>
<keyword evidence="1 8" id="KW-0963">Cytoplasm</keyword>
<evidence type="ECO:0000256" key="4">
    <source>
        <dbReference type="ARBA" id="ARBA00022741"/>
    </source>
</evidence>
<evidence type="ECO:0000256" key="8">
    <source>
        <dbReference type="HAMAP-Rule" id="MF_00316"/>
    </source>
</evidence>
<dbReference type="PANTHER" id="PTHR19136:SF81">
    <property type="entry name" value="MOLYBDENUM COFACTOR GUANYLYLTRANSFERASE"/>
    <property type="match status" value="1"/>
</dbReference>
<keyword evidence="5 8" id="KW-0460">Magnesium</keyword>
<accession>A0A133V172</accession>
<feature type="domain" description="MobA-like NTP transferase" evidence="9">
    <location>
        <begin position="6"/>
        <end position="175"/>
    </location>
</feature>
<evidence type="ECO:0000256" key="3">
    <source>
        <dbReference type="ARBA" id="ARBA00022723"/>
    </source>
</evidence>
<dbReference type="EC" id="2.7.7.77" evidence="8"/>
<feature type="binding site" evidence="8">
    <location>
        <position position="112"/>
    </location>
    <ligand>
        <name>GTP</name>
        <dbReference type="ChEBI" id="CHEBI:37565"/>
    </ligand>
</feature>
<dbReference type="GO" id="GO:0006777">
    <property type="term" value="P:Mo-molybdopterin cofactor biosynthetic process"/>
    <property type="evidence" value="ECO:0007669"/>
    <property type="project" value="UniProtKB-KW"/>
</dbReference>
<dbReference type="EMBL" id="LHXW01000011">
    <property type="protein sequence ID" value="KXB00165.1"/>
    <property type="molecule type" value="Genomic_DNA"/>
</dbReference>
<dbReference type="CDD" id="cd02503">
    <property type="entry name" value="MobA"/>
    <property type="match status" value="1"/>
</dbReference>
<evidence type="ECO:0000256" key="7">
    <source>
        <dbReference type="ARBA" id="ARBA00023150"/>
    </source>
</evidence>
<evidence type="ECO:0000256" key="6">
    <source>
        <dbReference type="ARBA" id="ARBA00023134"/>
    </source>
</evidence>
<evidence type="ECO:0000313" key="11">
    <source>
        <dbReference type="Proteomes" id="UP000070520"/>
    </source>
</evidence>
<comment type="subcellular location">
    <subcellularLocation>
        <location evidence="8">Cytoplasm</location>
    </subcellularLocation>
</comment>
<dbReference type="SUPFAM" id="SSF53448">
    <property type="entry name" value="Nucleotide-diphospho-sugar transferases"/>
    <property type="match status" value="1"/>
</dbReference>
<comment type="caution">
    <text evidence="8">Lacks conserved residue(s) required for the propagation of feature annotation.</text>
</comment>
<reference evidence="10 11" key="1">
    <citation type="journal article" date="2016" name="Sci. Rep.">
        <title>Metabolic traits of an uncultured archaeal lineage -MSBL1- from brine pools of the Red Sea.</title>
        <authorList>
            <person name="Mwirichia R."/>
            <person name="Alam I."/>
            <person name="Rashid M."/>
            <person name="Vinu M."/>
            <person name="Ba-Alawi W."/>
            <person name="Anthony Kamau A."/>
            <person name="Kamanda Ngugi D."/>
            <person name="Goker M."/>
            <person name="Klenk H.P."/>
            <person name="Bajic V."/>
            <person name="Stingl U."/>
        </authorList>
    </citation>
    <scope>NUCLEOTIDE SEQUENCE [LARGE SCALE GENOMIC DNA]</scope>
    <source>
        <strain evidence="10">SCGC-AAA261C02</strain>
    </source>
</reference>
<dbReference type="GO" id="GO:0046872">
    <property type="term" value="F:metal ion binding"/>
    <property type="evidence" value="ECO:0007669"/>
    <property type="project" value="UniProtKB-KW"/>
</dbReference>
<keyword evidence="4 8" id="KW-0547">Nucleotide-binding</keyword>
<comment type="domain">
    <text evidence="8">The N-terminal domain determines nucleotide recognition and specific binding, while the C-terminal domain determines the specific binding to the target protein.</text>
</comment>
<comment type="cofactor">
    <cofactor evidence="8">
        <name>Mg(2+)</name>
        <dbReference type="ChEBI" id="CHEBI:18420"/>
    </cofactor>
</comment>
<dbReference type="Gene3D" id="3.90.550.10">
    <property type="entry name" value="Spore Coat Polysaccharide Biosynthesis Protein SpsA, Chain A"/>
    <property type="match status" value="1"/>
</dbReference>
<gene>
    <name evidence="8" type="primary">mobA</name>
    <name evidence="10" type="ORF">AKJ42_01485</name>
</gene>
<keyword evidence="6 8" id="KW-0342">GTP-binding</keyword>
<dbReference type="HAMAP" id="MF_00316">
    <property type="entry name" value="MobA"/>
    <property type="match status" value="1"/>
</dbReference>
<feature type="binding site" evidence="8">
    <location>
        <begin position="9"/>
        <end position="11"/>
    </location>
    <ligand>
        <name>GTP</name>
        <dbReference type="ChEBI" id="CHEBI:37565"/>
    </ligand>
</feature>
<name>A0A133V172_9EURY</name>
<sequence>MKNRSVVILAGGKSKRFESHSLSSSDKAIRKLGEKTLLENIVKTAGRTADEVLITVSDESRREKYDRILKKDKFSNVRVLVDEDSRCDGPLRGIMTGLKHGGGKLIMTLPCDVPLIKPEVLDYLFQSLDRSDAAVPTWPNGSLEPLIGAFRKEVMARVAEAICWLGRQRPDDLFRSAPSVNFVSVEKDLKPLDPDLDSFVNINYPQDLAEFPRPTSESNLFSETLRFESGINLKNLTDVFNSAKISKGVEDAKIVESLYERSVERGALFWSAAALERKAKILEKSPEEEVRMKKKIKSEASAVFRRAGEQFEREAGMHVRRSILFLATHALLDGEYCWRRAGAEQNAIQARIKAEALYDEMGLERR</sequence>
<keyword evidence="2 8" id="KW-0808">Transferase</keyword>
<dbReference type="Proteomes" id="UP000070520">
    <property type="component" value="Unassembled WGS sequence"/>
</dbReference>